<evidence type="ECO:0000259" key="1">
    <source>
        <dbReference type="Pfam" id="PF09346"/>
    </source>
</evidence>
<comment type="caution">
    <text evidence="2">The sequence shown here is derived from an EMBL/GenBank/DDBJ whole genome shotgun (WGS) entry which is preliminary data.</text>
</comment>
<reference evidence="2 3" key="1">
    <citation type="submission" date="2020-04" db="EMBL/GenBank/DDBJ databases">
        <authorList>
            <person name="Klaysubun C."/>
            <person name="Duangmal K."/>
            <person name="Lipun K."/>
        </authorList>
    </citation>
    <scope>NUCLEOTIDE SEQUENCE [LARGE SCALE GENOMIC DNA]</scope>
    <source>
        <strain evidence="2 3">K10HN5</strain>
    </source>
</reference>
<dbReference type="RefSeq" id="WP_169380763.1">
    <property type="nucleotide sequence ID" value="NZ_JAAXLA010000011.1"/>
</dbReference>
<dbReference type="Pfam" id="PF09346">
    <property type="entry name" value="SMI1_KNR4"/>
    <property type="match status" value="1"/>
</dbReference>
<name>A0ABX1S6X8_9PSEU</name>
<proteinExistence type="predicted"/>
<organism evidence="2 3">
    <name type="scientific">Pseudonocardia acidicola</name>
    <dbReference type="NCBI Taxonomy" id="2724939"/>
    <lineage>
        <taxon>Bacteria</taxon>
        <taxon>Bacillati</taxon>
        <taxon>Actinomycetota</taxon>
        <taxon>Actinomycetes</taxon>
        <taxon>Pseudonocardiales</taxon>
        <taxon>Pseudonocardiaceae</taxon>
        <taxon>Pseudonocardia</taxon>
    </lineage>
</organism>
<dbReference type="Proteomes" id="UP000820669">
    <property type="component" value="Unassembled WGS sequence"/>
</dbReference>
<dbReference type="InterPro" id="IPR018958">
    <property type="entry name" value="Knr4/Smi1-like_dom"/>
</dbReference>
<keyword evidence="3" id="KW-1185">Reference proteome</keyword>
<protein>
    <recommendedName>
        <fullName evidence="1">Knr4/Smi1-like domain-containing protein</fullName>
    </recommendedName>
</protein>
<gene>
    <name evidence="2" type="ORF">HF526_08285</name>
</gene>
<sequence>MTSLEALDSALTAVLGEQRFAPGRSDAEIEELLRPSGLVLPAEVRAYLRRHDGVAPTSRVLAPWLIGHWLPLSLSGALAEREVRRAMACEEFGGEPDDADGVWGPGWLPLFRAGNGYILAVDCHADPGPDSGVTVLRMARVTPAPPSVPSLAELFGFFTLALTTRAWAWDEARQRWVFDRGRLAGHPLAHVL</sequence>
<dbReference type="EMBL" id="JAAXLA010000011">
    <property type="protein sequence ID" value="NMH97313.1"/>
    <property type="molecule type" value="Genomic_DNA"/>
</dbReference>
<evidence type="ECO:0000313" key="3">
    <source>
        <dbReference type="Proteomes" id="UP000820669"/>
    </source>
</evidence>
<accession>A0ABX1S6X8</accession>
<feature type="domain" description="Knr4/Smi1-like" evidence="1">
    <location>
        <begin position="25"/>
        <end position="130"/>
    </location>
</feature>
<evidence type="ECO:0000313" key="2">
    <source>
        <dbReference type="EMBL" id="NMH97313.1"/>
    </source>
</evidence>